<reference evidence="2 3" key="1">
    <citation type="submission" date="2021-01" db="EMBL/GenBank/DDBJ databases">
        <title>Whole genome shotgun sequence of Planotetraspora kaengkrachanensis NBRC 104272.</title>
        <authorList>
            <person name="Komaki H."/>
            <person name="Tamura T."/>
        </authorList>
    </citation>
    <scope>NUCLEOTIDE SEQUENCE [LARGE SCALE GENOMIC DNA]</scope>
    <source>
        <strain evidence="2 3">NBRC 104272</strain>
    </source>
</reference>
<feature type="domain" description="DUF1918" evidence="1">
    <location>
        <begin position="31"/>
        <end position="87"/>
    </location>
</feature>
<organism evidence="2 3">
    <name type="scientific">Planotetraspora kaengkrachanensis</name>
    <dbReference type="NCBI Taxonomy" id="575193"/>
    <lineage>
        <taxon>Bacteria</taxon>
        <taxon>Bacillati</taxon>
        <taxon>Actinomycetota</taxon>
        <taxon>Actinomycetes</taxon>
        <taxon>Streptosporangiales</taxon>
        <taxon>Streptosporangiaceae</taxon>
        <taxon>Planotetraspora</taxon>
    </lineage>
</organism>
<dbReference type="InterPro" id="IPR015035">
    <property type="entry name" value="DUF1918"/>
</dbReference>
<keyword evidence="3" id="KW-1185">Reference proteome</keyword>
<evidence type="ECO:0000313" key="3">
    <source>
        <dbReference type="Proteomes" id="UP000630097"/>
    </source>
</evidence>
<dbReference type="RefSeq" id="WP_308442251.1">
    <property type="nucleotide sequence ID" value="NZ_BONV01000015.1"/>
</dbReference>
<dbReference type="EMBL" id="BONV01000015">
    <property type="protein sequence ID" value="GIG80594.1"/>
    <property type="molecule type" value="Genomic_DNA"/>
</dbReference>
<dbReference type="Gene3D" id="2.30.30.440">
    <property type="entry name" value="Domain of unknown function DUF1918"/>
    <property type="match status" value="1"/>
</dbReference>
<evidence type="ECO:0000259" key="1">
    <source>
        <dbReference type="Pfam" id="PF08940"/>
    </source>
</evidence>
<dbReference type="Pfam" id="PF08940">
    <property type="entry name" value="DUF1918"/>
    <property type="match status" value="1"/>
</dbReference>
<accession>A0A8J3LZ49</accession>
<dbReference type="SUPFAM" id="SSF50118">
    <property type="entry name" value="Cell growth inhibitor/plasmid maintenance toxic component"/>
    <property type="match status" value="1"/>
</dbReference>
<evidence type="ECO:0000313" key="2">
    <source>
        <dbReference type="EMBL" id="GIG80594.1"/>
    </source>
</evidence>
<name>A0A8J3LZ49_9ACTN</name>
<comment type="caution">
    <text evidence="2">The sequence shown here is derived from an EMBL/GenBank/DDBJ whole genome shotgun (WGS) entry which is preliminary data.</text>
</comment>
<dbReference type="AlphaFoldDB" id="A0A8J3LZ49"/>
<protein>
    <recommendedName>
        <fullName evidence="1">DUF1918 domain-containing protein</fullName>
    </recommendedName>
</protein>
<proteinExistence type="predicted"/>
<gene>
    <name evidence="2" type="ORF">Pka01_37210</name>
</gene>
<dbReference type="Proteomes" id="UP000630097">
    <property type="component" value="Unassembled WGS sequence"/>
</dbReference>
<sequence>MCCPCLSSGWGFSSFQVAIAVSGSEREGIEMHATVGDRLVVHGAVVGEHDKCGEIIEVRGVGGEPPFLVRFEDGHQALVFPGPDAVIVHEHRGS</sequence>